<reference evidence="2" key="1">
    <citation type="submission" date="2021-05" db="EMBL/GenBank/DDBJ databases">
        <authorList>
            <person name="Alioto T."/>
            <person name="Alioto T."/>
            <person name="Gomez Garrido J."/>
        </authorList>
    </citation>
    <scope>NUCLEOTIDE SEQUENCE</scope>
</reference>
<evidence type="ECO:0000256" key="1">
    <source>
        <dbReference type="SAM" id="MobiDB-lite"/>
    </source>
</evidence>
<proteinExistence type="predicted"/>
<feature type="region of interest" description="Disordered" evidence="1">
    <location>
        <begin position="33"/>
        <end position="52"/>
    </location>
</feature>
<organism evidence="2">
    <name type="scientific">Culex pipiens</name>
    <name type="common">House mosquito</name>
    <dbReference type="NCBI Taxonomy" id="7175"/>
    <lineage>
        <taxon>Eukaryota</taxon>
        <taxon>Metazoa</taxon>
        <taxon>Ecdysozoa</taxon>
        <taxon>Arthropoda</taxon>
        <taxon>Hexapoda</taxon>
        <taxon>Insecta</taxon>
        <taxon>Pterygota</taxon>
        <taxon>Neoptera</taxon>
        <taxon>Endopterygota</taxon>
        <taxon>Diptera</taxon>
        <taxon>Nematocera</taxon>
        <taxon>Culicoidea</taxon>
        <taxon>Culicidae</taxon>
        <taxon>Culicinae</taxon>
        <taxon>Culicini</taxon>
        <taxon>Culex</taxon>
        <taxon>Culex</taxon>
    </lineage>
</organism>
<dbReference type="EMBL" id="HBUE01172945">
    <property type="protein sequence ID" value="CAG6516173.1"/>
    <property type="molecule type" value="Transcribed_RNA"/>
</dbReference>
<dbReference type="AlphaFoldDB" id="A0A8D8JDI8"/>
<evidence type="ECO:0000313" key="2">
    <source>
        <dbReference type="EMBL" id="CAG6567672.1"/>
    </source>
</evidence>
<dbReference type="EMBL" id="HBUE01278406">
    <property type="protein sequence ID" value="CAG6567672.1"/>
    <property type="molecule type" value="Transcribed_RNA"/>
</dbReference>
<sequence>MDTFLFENLLWYSSSSASATKKNFKKPLLANSNELAKDHHKHTPSQPLPPPFLPMAPRTCRGCHLFSSGRQLEHRVAELDCRSLLSSFIPVRNNIKKHVNMHAERLLERHR</sequence>
<protein>
    <submittedName>
        <fullName evidence="2">(northern house mosquito) hypothetical protein</fullName>
    </submittedName>
</protein>
<accession>A0A8D8JDI8</accession>
<name>A0A8D8JDI8_CULPI</name>